<dbReference type="Proteomes" id="UP001139521">
    <property type="component" value="Unassembled WGS sequence"/>
</dbReference>
<dbReference type="PROSITE" id="PS51257">
    <property type="entry name" value="PROKAR_LIPOPROTEIN"/>
    <property type="match status" value="1"/>
</dbReference>
<keyword evidence="1" id="KW-0732">Signal</keyword>
<protein>
    <submittedName>
        <fullName evidence="2">DUF6252 family protein</fullName>
    </submittedName>
</protein>
<feature type="chain" id="PRO_5040977425" evidence="1">
    <location>
        <begin position="27"/>
        <end position="176"/>
    </location>
</feature>
<proteinExistence type="predicted"/>
<name>A0A9X2CPB8_9FLAO</name>
<organism evidence="2 3">
    <name type="scientific">Zunongwangia pacifica</name>
    <dbReference type="NCBI Taxonomy" id="2911062"/>
    <lineage>
        <taxon>Bacteria</taxon>
        <taxon>Pseudomonadati</taxon>
        <taxon>Bacteroidota</taxon>
        <taxon>Flavobacteriia</taxon>
        <taxon>Flavobacteriales</taxon>
        <taxon>Flavobacteriaceae</taxon>
        <taxon>Zunongwangia</taxon>
    </lineage>
</organism>
<dbReference type="Pfam" id="PF19765">
    <property type="entry name" value="DUF6252"/>
    <property type="match status" value="1"/>
</dbReference>
<feature type="signal peptide" evidence="1">
    <location>
        <begin position="1"/>
        <end position="26"/>
    </location>
</feature>
<comment type="caution">
    <text evidence="2">The sequence shown here is derived from an EMBL/GenBank/DDBJ whole genome shotgun (WGS) entry which is preliminary data.</text>
</comment>
<dbReference type="AlphaFoldDB" id="A0A9X2CPB8"/>
<dbReference type="EMBL" id="JAKHSK010000006">
    <property type="protein sequence ID" value="MCL6217862.1"/>
    <property type="molecule type" value="Genomic_DNA"/>
</dbReference>
<keyword evidence="3" id="KW-1185">Reference proteome</keyword>
<dbReference type="InterPro" id="IPR046219">
    <property type="entry name" value="DUF6252"/>
</dbReference>
<reference evidence="2" key="1">
    <citation type="submission" date="2022-01" db="EMBL/GenBank/DDBJ databases">
        <title>Genome sequencing of Zunongwangia sp. M21534 genome.</title>
        <authorList>
            <person name="Chen Y."/>
            <person name="Dong C."/>
            <person name="Shao Z."/>
        </authorList>
    </citation>
    <scope>NUCLEOTIDE SEQUENCE</scope>
    <source>
        <strain evidence="2">MCCC M21534</strain>
    </source>
</reference>
<gene>
    <name evidence="2" type="ORF">L1967_06080</name>
</gene>
<evidence type="ECO:0000256" key="1">
    <source>
        <dbReference type="SAM" id="SignalP"/>
    </source>
</evidence>
<accession>A0A9X2CPB8</accession>
<sequence>MGRQKKLIKSAKLFFLLMTVFLVACAKDDDGGQGGTAAEGTVVAKVDGEDFKSFKEGTTAAKATGNAGTTLTVLGTDASGFAINLIINGYEGVGTYDIGGDNLVYVTASYVEVDINNPQNSKTFGAPYGEGGLAGEISVSEDENGQLKGTFFFEASNDQKSDFRNVTDGSFNVQIK</sequence>
<dbReference type="RefSeq" id="WP_249600837.1">
    <property type="nucleotide sequence ID" value="NZ_JAKHSK010000006.1"/>
</dbReference>
<evidence type="ECO:0000313" key="2">
    <source>
        <dbReference type="EMBL" id="MCL6217862.1"/>
    </source>
</evidence>
<evidence type="ECO:0000313" key="3">
    <source>
        <dbReference type="Proteomes" id="UP001139521"/>
    </source>
</evidence>